<organism evidence="1 2">
    <name type="scientific">Stereocaulon virgatum</name>
    <dbReference type="NCBI Taxonomy" id="373712"/>
    <lineage>
        <taxon>Eukaryota</taxon>
        <taxon>Fungi</taxon>
        <taxon>Dikarya</taxon>
        <taxon>Ascomycota</taxon>
        <taxon>Pezizomycotina</taxon>
        <taxon>Lecanoromycetes</taxon>
        <taxon>OSLEUM clade</taxon>
        <taxon>Lecanoromycetidae</taxon>
        <taxon>Lecanorales</taxon>
        <taxon>Lecanorineae</taxon>
        <taxon>Stereocaulaceae</taxon>
        <taxon>Stereocaulon</taxon>
    </lineage>
</organism>
<dbReference type="PANTHER" id="PTHR42085">
    <property type="entry name" value="F-BOX DOMAIN-CONTAINING PROTEIN"/>
    <property type="match status" value="1"/>
</dbReference>
<dbReference type="PANTHER" id="PTHR42085:SF2">
    <property type="entry name" value="F-BOX DOMAIN-CONTAINING PROTEIN"/>
    <property type="match status" value="1"/>
</dbReference>
<dbReference type="EMBL" id="JBEFKJ010000001">
    <property type="protein sequence ID" value="KAL2048345.1"/>
    <property type="molecule type" value="Genomic_DNA"/>
</dbReference>
<reference evidence="1 2" key="1">
    <citation type="submission" date="2024-09" db="EMBL/GenBank/DDBJ databases">
        <title>Rethinking Asexuality: The Enigmatic Case of Functional Sexual Genes in Lepraria (Stereocaulaceae).</title>
        <authorList>
            <person name="Doellman M."/>
            <person name="Sun Y."/>
            <person name="Barcenas-Pena A."/>
            <person name="Lumbsch H.T."/>
            <person name="Grewe F."/>
        </authorList>
    </citation>
    <scope>NUCLEOTIDE SEQUENCE [LARGE SCALE GENOMIC DNA]</scope>
    <source>
        <strain evidence="1 2">Mercado 3170</strain>
    </source>
</reference>
<evidence type="ECO:0000313" key="2">
    <source>
        <dbReference type="Proteomes" id="UP001590950"/>
    </source>
</evidence>
<accession>A0ABR4ASX9</accession>
<protein>
    <submittedName>
        <fullName evidence="1">Uncharacterized protein</fullName>
    </submittedName>
</protein>
<name>A0ABR4ASX9_9LECA</name>
<dbReference type="InterPro" id="IPR038883">
    <property type="entry name" value="AN11006-like"/>
</dbReference>
<gene>
    <name evidence="1" type="ORF">N7G274_000256</name>
</gene>
<sequence>MPSQHLSVSKTWTTHQLMASLPGEIRNRVYYYLVVHNKALEFESINTDKDPKYAKAKRVFYTRLSTGWQWSGMTNKKFRPATTPIDSLPLELQRLLYTSNAQMIQEARAVFYSENTFRITDPCSEFLSSYNLISHDPRLQSNPTACLGKLCVAVPATTRFGSTARYSTFIRSLVSCPTIREFEVDIRVWDIEVEDDFQGFRNVTATVAVLAKAYIELRSRIGRDLRLWIAAICSKTEMVVQNSEISWLFQTKPGNMEECSKIMLKDLLPSKLTMLSITRDEFKNRDREEDQLINLVVAMAYAVQLEEAKEKWAAWDGLAILKYKLRHWITRNRFRSGPMRIRHPWAGRPLELLPDKAL</sequence>
<proteinExistence type="predicted"/>
<evidence type="ECO:0000313" key="1">
    <source>
        <dbReference type="EMBL" id="KAL2048345.1"/>
    </source>
</evidence>
<dbReference type="Proteomes" id="UP001590950">
    <property type="component" value="Unassembled WGS sequence"/>
</dbReference>
<keyword evidence="2" id="KW-1185">Reference proteome</keyword>
<comment type="caution">
    <text evidence="1">The sequence shown here is derived from an EMBL/GenBank/DDBJ whole genome shotgun (WGS) entry which is preliminary data.</text>
</comment>